<evidence type="ECO:0000256" key="1">
    <source>
        <dbReference type="SAM" id="Phobius"/>
    </source>
</evidence>
<protein>
    <submittedName>
        <fullName evidence="3">VTT domain-containing protein</fullName>
    </submittedName>
</protein>
<gene>
    <name evidence="3" type="ORF">QOZ84_07665</name>
</gene>
<feature type="transmembrane region" description="Helical" evidence="1">
    <location>
        <begin position="14"/>
        <end position="38"/>
    </location>
</feature>
<name>A0ABT7E930_9FIRM</name>
<keyword evidence="1" id="KW-1133">Transmembrane helix</keyword>
<keyword evidence="4" id="KW-1185">Reference proteome</keyword>
<accession>A0ABT7E930</accession>
<organism evidence="3 4">
    <name type="scientific">Romboutsia sedimentorum</name>
    <dbReference type="NCBI Taxonomy" id="1368474"/>
    <lineage>
        <taxon>Bacteria</taxon>
        <taxon>Bacillati</taxon>
        <taxon>Bacillota</taxon>
        <taxon>Clostridia</taxon>
        <taxon>Peptostreptococcales</taxon>
        <taxon>Peptostreptococcaceae</taxon>
        <taxon>Romboutsia</taxon>
    </lineage>
</organism>
<sequence>MEYINDIYYFAKDYWFLTMLVGVLTCFIESFLPILPLIAIVGANALLLGLVGGIVLSWVGSGLGTIALFLLVSKYSDNKLFNKFRNEKTEKPLKWMKKQGFKLLFFAYSCPFIPGFLVTVMAAFCKRDIKSFAPAMLAGKFVMFLVVSYPASDIKGFISSPLKIIIFISLVFLSWKIGSKVNTNLQDNKSNDKATCIENCDELRQ</sequence>
<evidence type="ECO:0000313" key="3">
    <source>
        <dbReference type="EMBL" id="MDK2563424.1"/>
    </source>
</evidence>
<feature type="transmembrane region" description="Helical" evidence="1">
    <location>
        <begin position="132"/>
        <end position="151"/>
    </location>
</feature>
<dbReference type="EMBL" id="JASKYM010000002">
    <property type="protein sequence ID" value="MDK2563424.1"/>
    <property type="molecule type" value="Genomic_DNA"/>
</dbReference>
<dbReference type="Proteomes" id="UP001301012">
    <property type="component" value="Unassembled WGS sequence"/>
</dbReference>
<dbReference type="Pfam" id="PF09335">
    <property type="entry name" value="VTT_dom"/>
    <property type="match status" value="1"/>
</dbReference>
<feature type="transmembrane region" description="Helical" evidence="1">
    <location>
        <begin position="45"/>
        <end position="72"/>
    </location>
</feature>
<feature type="transmembrane region" description="Helical" evidence="1">
    <location>
        <begin position="157"/>
        <end position="175"/>
    </location>
</feature>
<keyword evidence="1" id="KW-0812">Transmembrane</keyword>
<keyword evidence="1" id="KW-0472">Membrane</keyword>
<feature type="transmembrane region" description="Helical" evidence="1">
    <location>
        <begin position="103"/>
        <end position="125"/>
    </location>
</feature>
<feature type="domain" description="VTT" evidence="2">
    <location>
        <begin position="39"/>
        <end position="150"/>
    </location>
</feature>
<evidence type="ECO:0000313" key="4">
    <source>
        <dbReference type="Proteomes" id="UP001301012"/>
    </source>
</evidence>
<reference evidence="3 4" key="1">
    <citation type="submission" date="2023-05" db="EMBL/GenBank/DDBJ databases">
        <title>Rombocin, a short stable natural nisin variant, displays selective antimicrobial activity against Listeria monocytogenes and employs dual mode of action to kill target bacterial strains.</title>
        <authorList>
            <person name="Wambui J."/>
            <person name="Stephan R."/>
            <person name="Kuipers O.P."/>
        </authorList>
    </citation>
    <scope>NUCLEOTIDE SEQUENCE [LARGE SCALE GENOMIC DNA]</scope>
    <source>
        <strain evidence="3 4">RC002</strain>
    </source>
</reference>
<evidence type="ECO:0000259" key="2">
    <source>
        <dbReference type="Pfam" id="PF09335"/>
    </source>
</evidence>
<comment type="caution">
    <text evidence="3">The sequence shown here is derived from an EMBL/GenBank/DDBJ whole genome shotgun (WGS) entry which is preliminary data.</text>
</comment>
<dbReference type="InterPro" id="IPR032816">
    <property type="entry name" value="VTT_dom"/>
</dbReference>
<dbReference type="RefSeq" id="WP_284132364.1">
    <property type="nucleotide sequence ID" value="NZ_JASKYM010000002.1"/>
</dbReference>
<proteinExistence type="predicted"/>